<dbReference type="InterPro" id="IPR029058">
    <property type="entry name" value="AB_hydrolase_fold"/>
</dbReference>
<reference evidence="2 3" key="1">
    <citation type="journal article" date="2003" name="PLoS Biol.">
        <title>The genome sequence of Caenorhabditis briggsae: a platform for comparative genomics.</title>
        <authorList>
            <person name="Stein L.D."/>
            <person name="Bao Z."/>
            <person name="Blasiar D."/>
            <person name="Blumenthal T."/>
            <person name="Brent M.R."/>
            <person name="Chen N."/>
            <person name="Chinwalla A."/>
            <person name="Clarke L."/>
            <person name="Clee C."/>
            <person name="Coghlan A."/>
            <person name="Coulson A."/>
            <person name="D'Eustachio P."/>
            <person name="Fitch D.H."/>
            <person name="Fulton L.A."/>
            <person name="Fulton R.E."/>
            <person name="Griffiths-Jones S."/>
            <person name="Harris T.W."/>
            <person name="Hillier L.W."/>
            <person name="Kamath R."/>
            <person name="Kuwabara P.E."/>
            <person name="Mardis E.R."/>
            <person name="Marra M.A."/>
            <person name="Miner T.L."/>
            <person name="Minx P."/>
            <person name="Mullikin J.C."/>
            <person name="Plumb R.W."/>
            <person name="Rogers J."/>
            <person name="Schein J.E."/>
            <person name="Sohrmann M."/>
            <person name="Spieth J."/>
            <person name="Stajich J.E."/>
            <person name="Wei C."/>
            <person name="Willey D."/>
            <person name="Wilson R.K."/>
            <person name="Durbin R."/>
            <person name="Waterston R.H."/>
        </authorList>
    </citation>
    <scope>NUCLEOTIDE SEQUENCE [LARGE SCALE GENOMIC DNA]</scope>
    <source>
        <strain evidence="2 3">AF16</strain>
    </source>
</reference>
<dbReference type="AlphaFoldDB" id="B6IJ05"/>
<dbReference type="InterPro" id="IPR002018">
    <property type="entry name" value="CarbesteraseB"/>
</dbReference>
<dbReference type="InParanoid" id="B6IJ05"/>
<dbReference type="eggNOG" id="KOG1516">
    <property type="taxonomic scope" value="Eukaryota"/>
</dbReference>
<dbReference type="HOGENOM" id="CLU_2924788_0_0_1"/>
<dbReference type="KEGG" id="cbr:CBG_26522"/>
<sequence length="61" mass="6775">MGTCFSNLKSGKDESSIVRVQQGLLESFRVKTPKGEVCDVFHGIPYAEPPVGNLRFKVTIY</sequence>
<dbReference type="STRING" id="6238.B6IJ05"/>
<evidence type="ECO:0000259" key="1">
    <source>
        <dbReference type="Pfam" id="PF00135"/>
    </source>
</evidence>
<evidence type="ECO:0000313" key="3">
    <source>
        <dbReference type="Proteomes" id="UP000008549"/>
    </source>
</evidence>
<dbReference type="GeneID" id="68918000"/>
<dbReference type="PANTHER" id="PTHR44590:SF4">
    <property type="entry name" value="CARBOXYLIC ESTER HYDROLASE"/>
    <property type="match status" value="1"/>
</dbReference>
<accession>B6IJ05</accession>
<gene>
    <name evidence="2 4" type="ORF">CBG26522</name>
    <name evidence="2" type="ORF">CBG_26522</name>
</gene>
<dbReference type="Gene3D" id="3.40.50.1820">
    <property type="entry name" value="alpha/beta hydrolase"/>
    <property type="match status" value="1"/>
</dbReference>
<dbReference type="RefSeq" id="XP_045099446.1">
    <property type="nucleotide sequence ID" value="XM_045236332.1"/>
</dbReference>
<dbReference type="ESTHER" id="caebr-a8xuc2">
    <property type="family name" value="Carb_B_Nematoda"/>
</dbReference>
<dbReference type="SUPFAM" id="SSF53474">
    <property type="entry name" value="alpha/beta-Hydrolases"/>
    <property type="match status" value="1"/>
</dbReference>
<proteinExistence type="predicted"/>
<keyword evidence="3" id="KW-1185">Reference proteome</keyword>
<reference evidence="2 3" key="2">
    <citation type="journal article" date="2011" name="PLoS Genet.">
        <title>Caenorhabditis briggsae recombinant inbred line genotypes reveal inter-strain incompatibility and the evolution of recombination.</title>
        <authorList>
            <person name="Ross J.A."/>
            <person name="Koboldt D.C."/>
            <person name="Staisch J.E."/>
            <person name="Chamberlin H.M."/>
            <person name="Gupta B.P."/>
            <person name="Miller R.D."/>
            <person name="Baird S.E."/>
            <person name="Haag E.S."/>
        </authorList>
    </citation>
    <scope>NUCLEOTIDE SEQUENCE [LARGE SCALE GENOMIC DNA]</scope>
    <source>
        <strain evidence="2 3">AF16</strain>
    </source>
</reference>
<dbReference type="Pfam" id="PF00135">
    <property type="entry name" value="COesterase"/>
    <property type="match status" value="1"/>
</dbReference>
<dbReference type="CTD" id="68918000"/>
<dbReference type="WormBase" id="CBG26522">
    <property type="protein sequence ID" value="CBP27375"/>
    <property type="gene ID" value="WBGene00087936"/>
</dbReference>
<dbReference type="EMBL" id="HE601467">
    <property type="protein sequence ID" value="CAR99885.1"/>
    <property type="molecule type" value="Genomic_DNA"/>
</dbReference>
<evidence type="ECO:0000313" key="2">
    <source>
        <dbReference type="EMBL" id="CAR99885.1"/>
    </source>
</evidence>
<name>B6IJ05_CAEBR</name>
<protein>
    <submittedName>
        <fullName evidence="2">Protein CBG26522</fullName>
    </submittedName>
</protein>
<dbReference type="Proteomes" id="UP000008549">
    <property type="component" value="Unassembled WGS sequence"/>
</dbReference>
<organism evidence="2 3">
    <name type="scientific">Caenorhabditis briggsae</name>
    <dbReference type="NCBI Taxonomy" id="6238"/>
    <lineage>
        <taxon>Eukaryota</taxon>
        <taxon>Metazoa</taxon>
        <taxon>Ecdysozoa</taxon>
        <taxon>Nematoda</taxon>
        <taxon>Chromadorea</taxon>
        <taxon>Rhabditida</taxon>
        <taxon>Rhabditina</taxon>
        <taxon>Rhabditomorpha</taxon>
        <taxon>Rhabditoidea</taxon>
        <taxon>Rhabditidae</taxon>
        <taxon>Peloderinae</taxon>
        <taxon>Caenorhabditis</taxon>
    </lineage>
</organism>
<feature type="domain" description="Carboxylesterase type B" evidence="1">
    <location>
        <begin position="15"/>
        <end position="57"/>
    </location>
</feature>
<evidence type="ECO:0000313" key="4">
    <source>
        <dbReference type="WormBase" id="CBG26522"/>
    </source>
</evidence>
<dbReference type="PANTHER" id="PTHR44590">
    <property type="entry name" value="CARBOXYLIC ESTER HYDROLASE-RELATED"/>
    <property type="match status" value="1"/>
</dbReference>